<comment type="caution">
    <text evidence="1">The sequence shown here is derived from an EMBL/GenBank/DDBJ whole genome shotgun (WGS) entry which is preliminary data.</text>
</comment>
<keyword evidence="2" id="KW-1185">Reference proteome</keyword>
<evidence type="ECO:0000313" key="1">
    <source>
        <dbReference type="EMBL" id="KJY60334.1"/>
    </source>
</evidence>
<dbReference type="RefSeq" id="WP_257011568.1">
    <property type="nucleotide sequence ID" value="NZ_KQ034000.1"/>
</dbReference>
<proteinExistence type="predicted"/>
<dbReference type="Pfam" id="PF11148">
    <property type="entry name" value="DUF2922"/>
    <property type="match status" value="1"/>
</dbReference>
<accession>A0A0F4LPW9</accession>
<sequence length="91" mass="9883">MVTKSKTLQLVFLNGDDKKVKLDLPDAADHLTSVEVKTAMKTIAEADAFAKDGVDVYKIPQSASYVERVVTNLFDDSAGNSKRATTVQAHN</sequence>
<evidence type="ECO:0008006" key="3">
    <source>
        <dbReference type="Google" id="ProtNLM"/>
    </source>
</evidence>
<protein>
    <recommendedName>
        <fullName evidence="3">DUF2922 domain-containing protein</fullName>
    </recommendedName>
</protein>
<dbReference type="AlphaFoldDB" id="A0A0F4LPW9"/>
<reference evidence="1 2" key="1">
    <citation type="submission" date="2015-01" db="EMBL/GenBank/DDBJ databases">
        <title>Comparative genomics of the lactic acid bacteria isolated from the honey bee gut.</title>
        <authorList>
            <person name="Ellegaard K.M."/>
            <person name="Tamarit D."/>
            <person name="Javelind E."/>
            <person name="Olofsson T."/>
            <person name="Andersson S.G."/>
            <person name="Vasquez A."/>
        </authorList>
    </citation>
    <scope>NUCLEOTIDE SEQUENCE [LARGE SCALE GENOMIC DNA]</scope>
    <source>
        <strain evidence="1 2">Hma11</strain>
    </source>
</reference>
<organism evidence="1 2">
    <name type="scientific">Lactobacillus apis</name>
    <dbReference type="NCBI Taxonomy" id="303541"/>
    <lineage>
        <taxon>Bacteria</taxon>
        <taxon>Bacillati</taxon>
        <taxon>Bacillota</taxon>
        <taxon>Bacilli</taxon>
        <taxon>Lactobacillales</taxon>
        <taxon>Lactobacillaceae</taxon>
        <taxon>Lactobacillus</taxon>
    </lineage>
</organism>
<dbReference type="Proteomes" id="UP000033682">
    <property type="component" value="Unassembled WGS sequence"/>
</dbReference>
<name>A0A0F4LPW9_9LACO</name>
<dbReference type="PATRIC" id="fig|303541.3.peg.1448"/>
<dbReference type="HOGENOM" id="CLU_181401_0_1_9"/>
<dbReference type="EMBL" id="JXLG01000009">
    <property type="protein sequence ID" value="KJY60334.1"/>
    <property type="molecule type" value="Genomic_DNA"/>
</dbReference>
<gene>
    <name evidence="1" type="ORF">JF72_12800</name>
</gene>
<dbReference type="STRING" id="303541.JF72_12800"/>
<evidence type="ECO:0000313" key="2">
    <source>
        <dbReference type="Proteomes" id="UP000033682"/>
    </source>
</evidence>
<dbReference type="InterPro" id="IPR021321">
    <property type="entry name" value="DUF2922"/>
</dbReference>